<dbReference type="InterPro" id="IPR036034">
    <property type="entry name" value="PDZ_sf"/>
</dbReference>
<dbReference type="SUPFAM" id="SSF50494">
    <property type="entry name" value="Trypsin-like serine proteases"/>
    <property type="match status" value="1"/>
</dbReference>
<dbReference type="Gene3D" id="2.30.42.10">
    <property type="match status" value="1"/>
</dbReference>
<evidence type="ECO:0000256" key="5">
    <source>
        <dbReference type="SAM" id="MobiDB-lite"/>
    </source>
</evidence>
<reference evidence="8 9" key="1">
    <citation type="submission" date="2019-03" db="EMBL/GenBank/DDBJ databases">
        <title>Genomic Encyclopedia of Type Strains, Phase IV (KMG-IV): sequencing the most valuable type-strain genomes for metagenomic binning, comparative biology and taxonomic classification.</title>
        <authorList>
            <person name="Goeker M."/>
        </authorList>
    </citation>
    <scope>NUCLEOTIDE SEQUENCE [LARGE SCALE GENOMIC DNA]</scope>
    <source>
        <strain evidence="8 9">DSM 46831</strain>
    </source>
</reference>
<dbReference type="SUPFAM" id="SSF50156">
    <property type="entry name" value="PDZ domain-like"/>
    <property type="match status" value="1"/>
</dbReference>
<evidence type="ECO:0000313" key="9">
    <source>
        <dbReference type="Proteomes" id="UP000294746"/>
    </source>
</evidence>
<dbReference type="PANTHER" id="PTHR43343:SF3">
    <property type="entry name" value="PROTEASE DO-LIKE 8, CHLOROPLASTIC"/>
    <property type="match status" value="1"/>
</dbReference>
<dbReference type="Pfam" id="PF13180">
    <property type="entry name" value="PDZ_2"/>
    <property type="match status" value="1"/>
</dbReference>
<keyword evidence="3" id="KW-0378">Hydrolase</keyword>
<dbReference type="InterPro" id="IPR009003">
    <property type="entry name" value="Peptidase_S1_PA"/>
</dbReference>
<feature type="transmembrane region" description="Helical" evidence="6">
    <location>
        <begin position="82"/>
        <end position="104"/>
    </location>
</feature>
<accession>A0A4R2SFY9</accession>
<dbReference type="InterPro" id="IPR043504">
    <property type="entry name" value="Peptidase_S1_PA_chymotrypsin"/>
</dbReference>
<dbReference type="InterPro" id="IPR051201">
    <property type="entry name" value="Chloro_Bact_Ser_Proteases"/>
</dbReference>
<evidence type="ECO:0000256" key="4">
    <source>
        <dbReference type="ARBA" id="ARBA00022825"/>
    </source>
</evidence>
<feature type="compositionally biased region" description="Polar residues" evidence="5">
    <location>
        <begin position="42"/>
        <end position="58"/>
    </location>
</feature>
<keyword evidence="4" id="KW-0720">Serine protease</keyword>
<keyword evidence="9" id="KW-1185">Reference proteome</keyword>
<dbReference type="RefSeq" id="WP_243649406.1">
    <property type="nucleotide sequence ID" value="NZ_SLXV01000003.1"/>
</dbReference>
<keyword evidence="6" id="KW-0472">Membrane</keyword>
<comment type="caution">
    <text evidence="8">The sequence shown here is derived from an EMBL/GenBank/DDBJ whole genome shotgun (WGS) entry which is preliminary data.</text>
</comment>
<dbReference type="Proteomes" id="UP000294746">
    <property type="component" value="Unassembled WGS sequence"/>
</dbReference>
<dbReference type="Pfam" id="PF13365">
    <property type="entry name" value="Trypsin_2"/>
    <property type="match status" value="1"/>
</dbReference>
<feature type="compositionally biased region" description="Low complexity" evidence="5">
    <location>
        <begin position="26"/>
        <end position="36"/>
    </location>
</feature>
<feature type="compositionally biased region" description="Polar residues" evidence="5">
    <location>
        <begin position="1"/>
        <end position="13"/>
    </location>
</feature>
<dbReference type="EMBL" id="SLXV01000003">
    <property type="protein sequence ID" value="TCP70282.1"/>
    <property type="molecule type" value="Genomic_DNA"/>
</dbReference>
<dbReference type="CDD" id="cd06781">
    <property type="entry name" value="cpPDZ_BsHtra-like"/>
    <property type="match status" value="1"/>
</dbReference>
<evidence type="ECO:0000256" key="2">
    <source>
        <dbReference type="ARBA" id="ARBA00022670"/>
    </source>
</evidence>
<comment type="similarity">
    <text evidence="1">Belongs to the peptidase S1C family.</text>
</comment>
<feature type="compositionally biased region" description="Basic and acidic residues" evidence="5">
    <location>
        <begin position="14"/>
        <end position="25"/>
    </location>
</feature>
<evidence type="ECO:0000256" key="3">
    <source>
        <dbReference type="ARBA" id="ARBA00022801"/>
    </source>
</evidence>
<dbReference type="GO" id="GO:0006508">
    <property type="term" value="P:proteolysis"/>
    <property type="evidence" value="ECO:0007669"/>
    <property type="project" value="UniProtKB-KW"/>
</dbReference>
<gene>
    <name evidence="8" type="ORF">EDD57_10398</name>
</gene>
<keyword evidence="6" id="KW-1133">Transmembrane helix</keyword>
<dbReference type="InterPro" id="IPR001940">
    <property type="entry name" value="Peptidase_S1C"/>
</dbReference>
<feature type="region of interest" description="Disordered" evidence="5">
    <location>
        <begin position="1"/>
        <end position="76"/>
    </location>
</feature>
<dbReference type="SMART" id="SM00228">
    <property type="entry name" value="PDZ"/>
    <property type="match status" value="1"/>
</dbReference>
<sequence>MNNNQDPFGSQFSEENKANSNHENEPNNTHENQQPQREPEVFTQSQSNNTPVTPQPFITSRPEYMSMDYSEPPKHKRRTPTWVTAIASAVIGGLIVLAFTPLLFRSGIIPFGRGTLESSYSGPSKSTSVQVNSNITEAVAKVQNAVVGIDNIAKSDDFFSSGGENRKQGTGSGIVFEKNKETNKALIATNYHVIADNQSVQVNIPAEKGKSKPVTAKVLGTDPITDLAVLEIDATNVKTVADFGNSDAVKAGEPAIAIGNPLGPQFSQSVTVGVISSAKRTIDLGKGISTDVIQTDAAINPGNSGGALLNAAGQVIGINSLKIAEQGVEGLGFAIPSNEARPLLNALIKNGKVPRPYLGVELIDLEKISPTLWKELRIPNDVDGGAIIKSVSNGTPASKAGLQSRDLITALDDQAVTNGSELRSFLYKKKQIGEQVKVTFYRSGQKQTATLTLERSPQ</sequence>
<evidence type="ECO:0000256" key="1">
    <source>
        <dbReference type="ARBA" id="ARBA00010541"/>
    </source>
</evidence>
<evidence type="ECO:0000259" key="7">
    <source>
        <dbReference type="SMART" id="SM00228"/>
    </source>
</evidence>
<dbReference type="Gene3D" id="2.40.10.10">
    <property type="entry name" value="Trypsin-like serine proteases"/>
    <property type="match status" value="2"/>
</dbReference>
<keyword evidence="2 8" id="KW-0645">Protease</keyword>
<evidence type="ECO:0000313" key="8">
    <source>
        <dbReference type="EMBL" id="TCP70282.1"/>
    </source>
</evidence>
<protein>
    <submittedName>
        <fullName evidence="8">Serine protease Do</fullName>
    </submittedName>
</protein>
<keyword evidence="6" id="KW-0812">Transmembrane</keyword>
<organism evidence="8 9">
    <name type="scientific">Baia soyae</name>
    <dbReference type="NCBI Taxonomy" id="1544746"/>
    <lineage>
        <taxon>Bacteria</taxon>
        <taxon>Bacillati</taxon>
        <taxon>Bacillota</taxon>
        <taxon>Bacilli</taxon>
        <taxon>Bacillales</taxon>
        <taxon>Thermoactinomycetaceae</taxon>
        <taxon>Baia</taxon>
    </lineage>
</organism>
<dbReference type="InterPro" id="IPR001478">
    <property type="entry name" value="PDZ"/>
</dbReference>
<dbReference type="PRINTS" id="PR00834">
    <property type="entry name" value="PROTEASES2C"/>
</dbReference>
<proteinExistence type="inferred from homology"/>
<dbReference type="GO" id="GO:0004252">
    <property type="term" value="F:serine-type endopeptidase activity"/>
    <property type="evidence" value="ECO:0007669"/>
    <property type="project" value="InterPro"/>
</dbReference>
<feature type="domain" description="PDZ" evidence="7">
    <location>
        <begin position="356"/>
        <end position="444"/>
    </location>
</feature>
<evidence type="ECO:0000256" key="6">
    <source>
        <dbReference type="SAM" id="Phobius"/>
    </source>
</evidence>
<dbReference type="AlphaFoldDB" id="A0A4R2SFY9"/>
<name>A0A4R2SFY9_9BACL</name>
<dbReference type="PANTHER" id="PTHR43343">
    <property type="entry name" value="PEPTIDASE S12"/>
    <property type="match status" value="1"/>
</dbReference>